<gene>
    <name evidence="1" type="ORF">H1R19_20795</name>
</gene>
<dbReference type="KEGG" id="gji:H1R19_20795"/>
<dbReference type="AlphaFoldDB" id="A0A7D7RA83"/>
<dbReference type="InterPro" id="IPR005624">
    <property type="entry name" value="PduO/GlcC-like"/>
</dbReference>
<reference evidence="2" key="1">
    <citation type="submission" date="2020-07" db="EMBL/GenBank/DDBJ databases">
        <title>novel species isolated from the respiratory tract of Marmot.</title>
        <authorList>
            <person name="Zhang G."/>
        </authorList>
    </citation>
    <scope>NUCLEOTIDE SEQUENCE [LARGE SCALE GENOMIC DNA]</scope>
    <source>
        <strain evidence="2">686</strain>
    </source>
</reference>
<dbReference type="Pfam" id="PF03928">
    <property type="entry name" value="HbpS-like"/>
    <property type="match status" value="1"/>
</dbReference>
<dbReference type="EMBL" id="CP059491">
    <property type="protein sequence ID" value="QMT01250.1"/>
    <property type="molecule type" value="Genomic_DNA"/>
</dbReference>
<proteinExistence type="predicted"/>
<name>A0A7D7RA83_9ACTN</name>
<protein>
    <submittedName>
        <fullName evidence="1">Heme-binding protein</fullName>
    </submittedName>
</protein>
<dbReference type="Proteomes" id="UP000515663">
    <property type="component" value="Chromosome"/>
</dbReference>
<sequence length="151" mass="15384">MLQISRIDLAEAKALIASATERSLEIDVPMCIAVVDESGYLVAFDRMDTAKITSVSLAVDKAFTAAGARNHTSFYGTVSQPGGPAWGINQTNDGHFNVIPGGVPIIVDGSVIGGIGISGGNSAQDDDVAAHAINRAGVGQPVEVPATAGTH</sequence>
<evidence type="ECO:0000313" key="1">
    <source>
        <dbReference type="EMBL" id="QMT01250.1"/>
    </source>
</evidence>
<keyword evidence="2" id="KW-1185">Reference proteome</keyword>
<dbReference type="InterPro" id="IPR052517">
    <property type="entry name" value="GlcG_carb_metab_protein"/>
</dbReference>
<accession>A0A7D7RA83</accession>
<organism evidence="1 2">
    <name type="scientific">Gordonia jinghuaiqii</name>
    <dbReference type="NCBI Taxonomy" id="2758710"/>
    <lineage>
        <taxon>Bacteria</taxon>
        <taxon>Bacillati</taxon>
        <taxon>Actinomycetota</taxon>
        <taxon>Actinomycetes</taxon>
        <taxon>Mycobacteriales</taxon>
        <taxon>Gordoniaceae</taxon>
        <taxon>Gordonia</taxon>
    </lineage>
</organism>
<dbReference type="PANTHER" id="PTHR34309:SF1">
    <property type="entry name" value="PROTEIN GLCG"/>
    <property type="match status" value="1"/>
</dbReference>
<evidence type="ECO:0000313" key="2">
    <source>
        <dbReference type="Proteomes" id="UP000515663"/>
    </source>
</evidence>
<dbReference type="RefSeq" id="WP_188328202.1">
    <property type="nucleotide sequence ID" value="NZ_CP059491.1"/>
</dbReference>
<dbReference type="PANTHER" id="PTHR34309">
    <property type="entry name" value="SLR1406 PROTEIN"/>
    <property type="match status" value="1"/>
</dbReference>
<dbReference type="SUPFAM" id="SSF143744">
    <property type="entry name" value="GlcG-like"/>
    <property type="match status" value="1"/>
</dbReference>
<dbReference type="InterPro" id="IPR038084">
    <property type="entry name" value="PduO/GlcC-like_sf"/>
</dbReference>
<dbReference type="Gene3D" id="3.30.450.150">
    <property type="entry name" value="Haem-degrading domain"/>
    <property type="match status" value="1"/>
</dbReference>